<evidence type="ECO:0000256" key="2">
    <source>
        <dbReference type="ARBA" id="ARBA00023002"/>
    </source>
</evidence>
<dbReference type="PRINTS" id="PR00080">
    <property type="entry name" value="SDRFAMILY"/>
</dbReference>
<reference evidence="3" key="1">
    <citation type="submission" date="2020-05" db="EMBL/GenBank/DDBJ databases">
        <authorList>
            <person name="Chiriac C."/>
            <person name="Salcher M."/>
            <person name="Ghai R."/>
            <person name="Kavagutti S V."/>
        </authorList>
    </citation>
    <scope>NUCLEOTIDE SEQUENCE</scope>
</reference>
<dbReference type="Gene3D" id="3.40.50.720">
    <property type="entry name" value="NAD(P)-binding Rossmann-like Domain"/>
    <property type="match status" value="1"/>
</dbReference>
<proteinExistence type="inferred from homology"/>
<dbReference type="InterPro" id="IPR036291">
    <property type="entry name" value="NAD(P)-bd_dom_sf"/>
</dbReference>
<evidence type="ECO:0000256" key="1">
    <source>
        <dbReference type="ARBA" id="ARBA00006484"/>
    </source>
</evidence>
<dbReference type="Pfam" id="PF13561">
    <property type="entry name" value="adh_short_C2"/>
    <property type="match status" value="1"/>
</dbReference>
<comment type="similarity">
    <text evidence="1">Belongs to the short-chain dehydrogenases/reductases (SDR) family.</text>
</comment>
<dbReference type="EMBL" id="CAEMXZ010000002">
    <property type="protein sequence ID" value="CAB4322341.1"/>
    <property type="molecule type" value="Genomic_DNA"/>
</dbReference>
<dbReference type="PANTHER" id="PTHR43639">
    <property type="entry name" value="OXIDOREDUCTASE, SHORT-CHAIN DEHYDROGENASE/REDUCTASE FAMILY (AFU_ORTHOLOGUE AFUA_5G02870)"/>
    <property type="match status" value="1"/>
</dbReference>
<dbReference type="CDD" id="cd05233">
    <property type="entry name" value="SDR_c"/>
    <property type="match status" value="1"/>
</dbReference>
<dbReference type="AlphaFoldDB" id="A0A6J5YD04"/>
<gene>
    <name evidence="3" type="ORF">UFOPK1392_00075</name>
    <name evidence="4" type="ORF">UFOPK3733_00019</name>
</gene>
<evidence type="ECO:0000313" key="4">
    <source>
        <dbReference type="EMBL" id="CAB4920076.1"/>
    </source>
</evidence>
<dbReference type="InterPro" id="IPR002347">
    <property type="entry name" value="SDR_fam"/>
</dbReference>
<dbReference type="FunFam" id="3.40.50.720:FF:000084">
    <property type="entry name" value="Short-chain dehydrogenase reductase"/>
    <property type="match status" value="1"/>
</dbReference>
<dbReference type="SUPFAM" id="SSF51735">
    <property type="entry name" value="NAD(P)-binding Rossmann-fold domains"/>
    <property type="match status" value="1"/>
</dbReference>
<dbReference type="PANTHER" id="PTHR43639:SF1">
    <property type="entry name" value="SHORT-CHAIN DEHYDROGENASE_REDUCTASE FAMILY PROTEIN"/>
    <property type="match status" value="1"/>
</dbReference>
<organism evidence="3">
    <name type="scientific">freshwater metagenome</name>
    <dbReference type="NCBI Taxonomy" id="449393"/>
    <lineage>
        <taxon>unclassified sequences</taxon>
        <taxon>metagenomes</taxon>
        <taxon>ecological metagenomes</taxon>
    </lineage>
</organism>
<protein>
    <submittedName>
        <fullName evidence="3">Unannotated protein</fullName>
    </submittedName>
</protein>
<keyword evidence="2" id="KW-0560">Oxidoreductase</keyword>
<name>A0A6J5YD04_9ZZZZ</name>
<dbReference type="EMBL" id="CAFBNC010000001">
    <property type="protein sequence ID" value="CAB4920076.1"/>
    <property type="molecule type" value="Genomic_DNA"/>
</dbReference>
<dbReference type="PRINTS" id="PR00081">
    <property type="entry name" value="GDHRDH"/>
</dbReference>
<dbReference type="NCBIfam" id="NF005909">
    <property type="entry name" value="PRK07890.1"/>
    <property type="match status" value="1"/>
</dbReference>
<accession>A0A6J5YD04</accession>
<dbReference type="GO" id="GO:0016491">
    <property type="term" value="F:oxidoreductase activity"/>
    <property type="evidence" value="ECO:0007669"/>
    <property type="project" value="UniProtKB-KW"/>
</dbReference>
<evidence type="ECO:0000313" key="3">
    <source>
        <dbReference type="EMBL" id="CAB4322341.1"/>
    </source>
</evidence>
<sequence>MLKDKVSIISGIGPGLGQELAYVFAREGSDVVLAARTESKLEEVADEIKRQWPERRVLVCPTDISDPERTQHLVDATLAEFGRIDCLVNSAFIPPAFTMFTDADFANWKKAFDVTVFGTLDLTQKVAKAMQPAGRGSIVFINSMIQKKPLMAQAGYASSKGALTAAARMLAKELGPSGIRVNTASMGWMWGPPVEMYVDFSVSSGRTRDDVIAEITKDIPLGIIPDDADCANAVAFLASDYASVITGADLNVNGGEIML</sequence>